<sequence length="327" mass="37353">MSEQEFEIFAERDESPQRWMRLDLQKSHYFVLVQTRLHFIRAYIVIEANKYGSIRDCKDWPISDFLADDKHLFLVFVRKDLRDIAAVEFIRHTIQCTSFPPWEDAGSDLKSNIIEATPKQAEEIASHPDIVRITPIEETVLEDDTDCEKVPEDDSNKTIYAVRPTNRRDRDQCLAIHASLKDIFQDELQPQELGPYGVSHWKINTTSDQVPLAAKIEGVKYVMPLEQYVLRKSETSVSRKRRIIKPMQTDNQEQCKATDAALRNVFGGNLVRKLLHDGGICHWTAMLSSQEARRATAVEGVSSVRTAMLGRISLGPGPHPSNVCNHK</sequence>
<dbReference type="OrthoDB" id="1896086at2759"/>
<comment type="caution">
    <text evidence="1">The sequence shown here is derived from an EMBL/GenBank/DDBJ whole genome shotgun (WGS) entry which is preliminary data.</text>
</comment>
<keyword evidence="2" id="KW-1185">Reference proteome</keyword>
<dbReference type="GeneID" id="59296067"/>
<gene>
    <name evidence="1" type="ORF">FTJAE_1091</name>
</gene>
<dbReference type="EMBL" id="JAAQRI010000023">
    <property type="protein sequence ID" value="KAF5649095.1"/>
    <property type="molecule type" value="Genomic_DNA"/>
</dbReference>
<evidence type="ECO:0000313" key="1">
    <source>
        <dbReference type="EMBL" id="KAF5649095.1"/>
    </source>
</evidence>
<name>A0A8H5SDJ2_9HYPO</name>
<organism evidence="1 2">
    <name type="scientific">Fusarium tjaetaba</name>
    <dbReference type="NCBI Taxonomy" id="1567544"/>
    <lineage>
        <taxon>Eukaryota</taxon>
        <taxon>Fungi</taxon>
        <taxon>Dikarya</taxon>
        <taxon>Ascomycota</taxon>
        <taxon>Pezizomycotina</taxon>
        <taxon>Sordariomycetes</taxon>
        <taxon>Hypocreomycetidae</taxon>
        <taxon>Hypocreales</taxon>
        <taxon>Nectriaceae</taxon>
        <taxon>Fusarium</taxon>
        <taxon>Fusarium fujikuroi species complex</taxon>
    </lineage>
</organism>
<dbReference type="Proteomes" id="UP000530670">
    <property type="component" value="Unassembled WGS sequence"/>
</dbReference>
<protein>
    <submittedName>
        <fullName evidence="1">Uncharacterized protein</fullName>
    </submittedName>
</protein>
<proteinExistence type="predicted"/>
<dbReference type="RefSeq" id="XP_037211776.1">
    <property type="nucleotide sequence ID" value="XM_037343797.1"/>
</dbReference>
<dbReference type="AlphaFoldDB" id="A0A8H5SDJ2"/>
<reference evidence="1 2" key="1">
    <citation type="submission" date="2020-05" db="EMBL/GenBank/DDBJ databases">
        <title>Identification and distribution of gene clusters putatively required for synthesis of sphingolipid metabolism inhibitors in phylogenetically diverse species of the filamentous fungus Fusarium.</title>
        <authorList>
            <person name="Kim H.-S."/>
            <person name="Busman M."/>
            <person name="Brown D.W."/>
            <person name="Divon H."/>
            <person name="Uhlig S."/>
            <person name="Proctor R.H."/>
        </authorList>
    </citation>
    <scope>NUCLEOTIDE SEQUENCE [LARGE SCALE GENOMIC DNA]</scope>
    <source>
        <strain evidence="1 2">NRRL 66243</strain>
    </source>
</reference>
<accession>A0A8H5SDJ2</accession>
<evidence type="ECO:0000313" key="2">
    <source>
        <dbReference type="Proteomes" id="UP000530670"/>
    </source>
</evidence>